<evidence type="ECO:0000256" key="2">
    <source>
        <dbReference type="ARBA" id="ARBA00006479"/>
    </source>
</evidence>
<evidence type="ECO:0000313" key="4">
    <source>
        <dbReference type="EMBL" id="KIL40868.1"/>
    </source>
</evidence>
<dbReference type="Proteomes" id="UP000031967">
    <property type="component" value="Unassembled WGS sequence"/>
</dbReference>
<accession>A0ABR5AJ60</accession>
<comment type="function">
    <text evidence="1">Transcriptional repressor of xylose-utilizing enzymes.</text>
</comment>
<dbReference type="Pfam" id="PF13412">
    <property type="entry name" value="HTH_24"/>
    <property type="match status" value="1"/>
</dbReference>
<comment type="caution">
    <text evidence="4">The sequence shown here is derived from an EMBL/GenBank/DDBJ whole genome shotgun (WGS) entry which is preliminary data.</text>
</comment>
<evidence type="ECO:0000256" key="3">
    <source>
        <dbReference type="ARBA" id="ARBA00022629"/>
    </source>
</evidence>
<keyword evidence="3" id="KW-0859">Xylose metabolism</keyword>
<gene>
    <name evidence="4" type="ORF">SD70_10555</name>
</gene>
<keyword evidence="3" id="KW-0119">Carbohydrate metabolism</keyword>
<dbReference type="Gene3D" id="1.10.10.10">
    <property type="entry name" value="Winged helix-like DNA-binding domain superfamily/Winged helix DNA-binding domain"/>
    <property type="match status" value="1"/>
</dbReference>
<dbReference type="RefSeq" id="WP_041047536.1">
    <property type="nucleotide sequence ID" value="NZ_JXAK01000015.1"/>
</dbReference>
<dbReference type="PANTHER" id="PTHR18964">
    <property type="entry name" value="ROK (REPRESSOR, ORF, KINASE) FAMILY"/>
    <property type="match status" value="1"/>
</dbReference>
<sequence>MEKLGNQQTMREINKSLLLHLVYQDGPISRVDLSRRTKLSPTTVSVLIDEAIRDGVIYESGTSGTGVGRKMTMLSIKEDSGYVLGIDLSNSPSHCVLLNMRGKIVATQPLKRMIGEETIRGELVELIRDFAKKQNIELTSIKWMGVSVPGRITADQKFVSSTYLEVENMPLKDILYEAFRIPVHLVNDLDAAGFAERFSGAALGHQTIVYILIDYGIGAGLVLNNQIYRGSTGRAGRVREFFGYSTGDLASRLTRLYPDTFRSAVPEETIRQFIRLGLQGTEPFASEMRSIMKRIAKYCGDMLMLLNPEQLILSGWITTDEQFFRELVDLIHEHEDNWTNTPIAISYWKEFGAAIGAATLGLHQMFKVKTVE</sequence>
<dbReference type="CDD" id="cd23763">
    <property type="entry name" value="ASKHA_ATPase_ROK"/>
    <property type="match status" value="1"/>
</dbReference>
<dbReference type="InterPro" id="IPR043129">
    <property type="entry name" value="ATPase_NBD"/>
</dbReference>
<dbReference type="Pfam" id="PF00480">
    <property type="entry name" value="ROK"/>
    <property type="match status" value="1"/>
</dbReference>
<dbReference type="EMBL" id="JXAK01000015">
    <property type="protein sequence ID" value="KIL40868.1"/>
    <property type="molecule type" value="Genomic_DNA"/>
</dbReference>
<dbReference type="InterPro" id="IPR036388">
    <property type="entry name" value="WH-like_DNA-bd_sf"/>
</dbReference>
<dbReference type="InterPro" id="IPR000600">
    <property type="entry name" value="ROK"/>
</dbReference>
<dbReference type="PANTHER" id="PTHR18964:SF149">
    <property type="entry name" value="BIFUNCTIONAL UDP-N-ACETYLGLUCOSAMINE 2-EPIMERASE_N-ACETYLMANNOSAMINE KINASE"/>
    <property type="match status" value="1"/>
</dbReference>
<evidence type="ECO:0000313" key="5">
    <source>
        <dbReference type="Proteomes" id="UP000031967"/>
    </source>
</evidence>
<protein>
    <submittedName>
        <fullName evidence="4">ROK family protein</fullName>
    </submittedName>
</protein>
<dbReference type="Gene3D" id="3.30.420.40">
    <property type="match status" value="2"/>
</dbReference>
<proteinExistence type="inferred from homology"/>
<name>A0ABR5AJ60_9BACL</name>
<dbReference type="InterPro" id="IPR036390">
    <property type="entry name" value="WH_DNA-bd_sf"/>
</dbReference>
<dbReference type="SUPFAM" id="SSF46785">
    <property type="entry name" value="Winged helix' DNA-binding domain"/>
    <property type="match status" value="1"/>
</dbReference>
<keyword evidence="5" id="KW-1185">Reference proteome</keyword>
<reference evidence="4 5" key="1">
    <citation type="submission" date="2014-12" db="EMBL/GenBank/DDBJ databases">
        <title>Draft genome sequence of Paenibacillus kamchatkensis strain B-2647.</title>
        <authorList>
            <person name="Karlyshev A.V."/>
            <person name="Kudryashova E.B."/>
        </authorList>
    </citation>
    <scope>NUCLEOTIDE SEQUENCE [LARGE SCALE GENOMIC DNA]</scope>
    <source>
        <strain evidence="4 5">VKM B-2647</strain>
    </source>
</reference>
<comment type="similarity">
    <text evidence="2">Belongs to the ROK (NagC/XylR) family.</text>
</comment>
<dbReference type="SUPFAM" id="SSF53067">
    <property type="entry name" value="Actin-like ATPase domain"/>
    <property type="match status" value="1"/>
</dbReference>
<organism evidence="4 5">
    <name type="scientific">Gordoniibacillus kamchatkensis</name>
    <dbReference type="NCBI Taxonomy" id="1590651"/>
    <lineage>
        <taxon>Bacteria</taxon>
        <taxon>Bacillati</taxon>
        <taxon>Bacillota</taxon>
        <taxon>Bacilli</taxon>
        <taxon>Bacillales</taxon>
        <taxon>Paenibacillaceae</taxon>
        <taxon>Gordoniibacillus</taxon>
    </lineage>
</organism>
<evidence type="ECO:0000256" key="1">
    <source>
        <dbReference type="ARBA" id="ARBA00002486"/>
    </source>
</evidence>